<organism evidence="2 3">
    <name type="scientific">Lysobacter niastensis</name>
    <dbReference type="NCBI Taxonomy" id="380629"/>
    <lineage>
        <taxon>Bacteria</taxon>
        <taxon>Pseudomonadati</taxon>
        <taxon>Pseudomonadota</taxon>
        <taxon>Gammaproteobacteria</taxon>
        <taxon>Lysobacterales</taxon>
        <taxon>Lysobacteraceae</taxon>
        <taxon>Lysobacter</taxon>
    </lineage>
</organism>
<feature type="compositionally biased region" description="Polar residues" evidence="1">
    <location>
        <begin position="16"/>
        <end position="29"/>
    </location>
</feature>
<reference evidence="2 3" key="1">
    <citation type="submission" date="2023-07" db="EMBL/GenBank/DDBJ databases">
        <title>Sorghum-associated microbial communities from plants grown in Nebraska, USA.</title>
        <authorList>
            <person name="Schachtman D."/>
        </authorList>
    </citation>
    <scope>NUCLEOTIDE SEQUENCE [LARGE SCALE GENOMIC DNA]</scope>
    <source>
        <strain evidence="2 3">BE198</strain>
    </source>
</reference>
<keyword evidence="3" id="KW-1185">Reference proteome</keyword>
<dbReference type="Proteomes" id="UP001251524">
    <property type="component" value="Unassembled WGS sequence"/>
</dbReference>
<evidence type="ECO:0000313" key="3">
    <source>
        <dbReference type="Proteomes" id="UP001251524"/>
    </source>
</evidence>
<proteinExistence type="predicted"/>
<sequence length="373" mass="43334">MLESHKMGAQGLHTLLNQSLGSAPSTTGDVQWKEKNRAPSKEPACFKAAVQESAQVKASLKADIYAKRYAELQRDVETLPKGKLYQRYASEFSSWKRAMYSRQDGVSFDKAALGDFRNWLLHLGPRPRGRRTRDYTADRVDLRKGYEPGNLRWASIAEQNRNRRIAKWIDWSGNRYSRRGFAKLLGVPYKRICKQLERNWPISRIVEAAGGDPDPVLGFRFPEGAAELLEREYRRRMERSSSYYTLNRLDWLPLFYEDQWKAESRPAARSKFKALWEEAKRERERRYAAREALEASKRDELLLRVAPPDPSTAPLSLTEPALSGERARGCNQLQKSTAVSKPESISKEDRERQREMIRLWLVEHRPKSFTEKR</sequence>
<feature type="region of interest" description="Disordered" evidence="1">
    <location>
        <begin position="16"/>
        <end position="38"/>
    </location>
</feature>
<evidence type="ECO:0000313" key="2">
    <source>
        <dbReference type="EMBL" id="MDR7135257.1"/>
    </source>
</evidence>
<evidence type="ECO:0000256" key="1">
    <source>
        <dbReference type="SAM" id="MobiDB-lite"/>
    </source>
</evidence>
<dbReference type="EMBL" id="JAVDVY010000002">
    <property type="protein sequence ID" value="MDR7135257.1"/>
    <property type="molecule type" value="Genomic_DNA"/>
</dbReference>
<gene>
    <name evidence="2" type="ORF">J2X06_002466</name>
</gene>
<feature type="region of interest" description="Disordered" evidence="1">
    <location>
        <begin position="305"/>
        <end position="351"/>
    </location>
</feature>
<accession>A0ABU1WD18</accession>
<dbReference type="RefSeq" id="WP_310062817.1">
    <property type="nucleotide sequence ID" value="NZ_JAVDVY010000002.1"/>
</dbReference>
<name>A0ABU1WD18_9GAMM</name>
<protein>
    <submittedName>
        <fullName evidence="2">Uncharacterized protein</fullName>
    </submittedName>
</protein>
<comment type="caution">
    <text evidence="2">The sequence shown here is derived from an EMBL/GenBank/DDBJ whole genome shotgun (WGS) entry which is preliminary data.</text>
</comment>